<evidence type="ECO:0000256" key="2">
    <source>
        <dbReference type="ARBA" id="ARBA00023125"/>
    </source>
</evidence>
<organism evidence="5 6">
    <name type="scientific">Pseudonocardia hispaniensis</name>
    <dbReference type="NCBI Taxonomy" id="904933"/>
    <lineage>
        <taxon>Bacteria</taxon>
        <taxon>Bacillati</taxon>
        <taxon>Actinomycetota</taxon>
        <taxon>Actinomycetes</taxon>
        <taxon>Pseudonocardiales</taxon>
        <taxon>Pseudonocardiaceae</taxon>
        <taxon>Pseudonocardia</taxon>
    </lineage>
</organism>
<keyword evidence="3" id="KW-0804">Transcription</keyword>
<dbReference type="PROSITE" id="PS50995">
    <property type="entry name" value="HTH_MARR_2"/>
    <property type="match status" value="1"/>
</dbReference>
<dbReference type="Proteomes" id="UP001596302">
    <property type="component" value="Unassembled WGS sequence"/>
</dbReference>
<evidence type="ECO:0000313" key="6">
    <source>
        <dbReference type="Proteomes" id="UP001596302"/>
    </source>
</evidence>
<dbReference type="SUPFAM" id="SSF46785">
    <property type="entry name" value="Winged helix' DNA-binding domain"/>
    <property type="match status" value="1"/>
</dbReference>
<dbReference type="PANTHER" id="PTHR42756:SF1">
    <property type="entry name" value="TRANSCRIPTIONAL REPRESSOR OF EMRAB OPERON"/>
    <property type="match status" value="1"/>
</dbReference>
<evidence type="ECO:0000313" key="5">
    <source>
        <dbReference type="EMBL" id="MFC5994578.1"/>
    </source>
</evidence>
<keyword evidence="2" id="KW-0238">DNA-binding</keyword>
<evidence type="ECO:0000259" key="4">
    <source>
        <dbReference type="PROSITE" id="PS50995"/>
    </source>
</evidence>
<evidence type="ECO:0000256" key="3">
    <source>
        <dbReference type="ARBA" id="ARBA00023163"/>
    </source>
</evidence>
<gene>
    <name evidence="5" type="ORF">ACFQE5_10190</name>
</gene>
<dbReference type="EMBL" id="JBHSQW010000023">
    <property type="protein sequence ID" value="MFC5994578.1"/>
    <property type="molecule type" value="Genomic_DNA"/>
</dbReference>
<comment type="caution">
    <text evidence="5">The sequence shown here is derived from an EMBL/GenBank/DDBJ whole genome shotgun (WGS) entry which is preliminary data.</text>
</comment>
<reference evidence="6" key="1">
    <citation type="journal article" date="2019" name="Int. J. Syst. Evol. Microbiol.">
        <title>The Global Catalogue of Microorganisms (GCM) 10K type strain sequencing project: providing services to taxonomists for standard genome sequencing and annotation.</title>
        <authorList>
            <consortium name="The Broad Institute Genomics Platform"/>
            <consortium name="The Broad Institute Genome Sequencing Center for Infectious Disease"/>
            <person name="Wu L."/>
            <person name="Ma J."/>
        </authorList>
    </citation>
    <scope>NUCLEOTIDE SEQUENCE [LARGE SCALE GENOMIC DNA]</scope>
    <source>
        <strain evidence="6">CCM 8391</strain>
    </source>
</reference>
<evidence type="ECO:0000256" key="1">
    <source>
        <dbReference type="ARBA" id="ARBA00023015"/>
    </source>
</evidence>
<dbReference type="Gene3D" id="1.10.10.10">
    <property type="entry name" value="Winged helix-like DNA-binding domain superfamily/Winged helix DNA-binding domain"/>
    <property type="match status" value="1"/>
</dbReference>
<dbReference type="InterPro" id="IPR036388">
    <property type="entry name" value="WH-like_DNA-bd_sf"/>
</dbReference>
<dbReference type="SMART" id="SM00347">
    <property type="entry name" value="HTH_MARR"/>
    <property type="match status" value="1"/>
</dbReference>
<dbReference type="PANTHER" id="PTHR42756">
    <property type="entry name" value="TRANSCRIPTIONAL REGULATOR, MARR"/>
    <property type="match status" value="1"/>
</dbReference>
<dbReference type="InterPro" id="IPR036390">
    <property type="entry name" value="WH_DNA-bd_sf"/>
</dbReference>
<proteinExistence type="predicted"/>
<protein>
    <submittedName>
        <fullName evidence="5">MarR family winged helix-turn-helix transcriptional regulator</fullName>
    </submittedName>
</protein>
<keyword evidence="1" id="KW-0805">Transcription regulation</keyword>
<accession>A0ABW1J174</accession>
<dbReference type="Pfam" id="PF01047">
    <property type="entry name" value="MarR"/>
    <property type="match status" value="1"/>
</dbReference>
<name>A0ABW1J174_9PSEU</name>
<feature type="domain" description="HTH marR-type" evidence="4">
    <location>
        <begin position="1"/>
        <end position="140"/>
    </location>
</feature>
<keyword evidence="6" id="KW-1185">Reference proteome</keyword>
<dbReference type="InterPro" id="IPR000835">
    <property type="entry name" value="HTH_MarR-typ"/>
</dbReference>
<sequence length="145" mass="16469">MNGEEIEIHSMPGFMIRRLHQLHDSIWESELGGVFTPPQFGVLATLAAHPGIHQQKLCSLVALDSSTGADVVNRLIRTGRVRRRRDDRDRRRYLLELTEEGRTLLAEVVPSVHEVNARLTRTLSESDRTDLLAHIDRILSQESGR</sequence>
<dbReference type="RefSeq" id="WP_379584600.1">
    <property type="nucleotide sequence ID" value="NZ_JBHSQW010000023.1"/>
</dbReference>